<dbReference type="Proteomes" id="UP000278222">
    <property type="component" value="Unassembled WGS sequence"/>
</dbReference>
<keyword evidence="2" id="KW-1185">Reference proteome</keyword>
<dbReference type="AlphaFoldDB" id="A0A3N1LH02"/>
<comment type="caution">
    <text evidence="1">The sequence shown here is derived from an EMBL/GenBank/DDBJ whole genome shotgun (WGS) entry which is preliminary data.</text>
</comment>
<dbReference type="EMBL" id="RJKX01000014">
    <property type="protein sequence ID" value="ROP90702.1"/>
    <property type="molecule type" value="Genomic_DNA"/>
</dbReference>
<evidence type="ECO:0000313" key="1">
    <source>
        <dbReference type="EMBL" id="ROP90702.1"/>
    </source>
</evidence>
<dbReference type="InterPro" id="IPR010843">
    <property type="entry name" value="Uncharacterised_AroM"/>
</dbReference>
<gene>
    <name evidence="1" type="ORF">EDC65_2558</name>
</gene>
<organism evidence="1 2">
    <name type="scientific">Stella humosa</name>
    <dbReference type="NCBI Taxonomy" id="94"/>
    <lineage>
        <taxon>Bacteria</taxon>
        <taxon>Pseudomonadati</taxon>
        <taxon>Pseudomonadota</taxon>
        <taxon>Alphaproteobacteria</taxon>
        <taxon>Rhodospirillales</taxon>
        <taxon>Stellaceae</taxon>
        <taxon>Stella</taxon>
    </lineage>
</organism>
<evidence type="ECO:0000313" key="2">
    <source>
        <dbReference type="Proteomes" id="UP000278222"/>
    </source>
</evidence>
<protein>
    <submittedName>
        <fullName evidence="1">Protein AroM</fullName>
    </submittedName>
</protein>
<proteinExistence type="predicted"/>
<accession>A0A3N1LH02</accession>
<reference evidence="1 2" key="1">
    <citation type="submission" date="2018-11" db="EMBL/GenBank/DDBJ databases">
        <title>Genomic Encyclopedia of Type Strains, Phase IV (KMG-IV): sequencing the most valuable type-strain genomes for metagenomic binning, comparative biology and taxonomic classification.</title>
        <authorList>
            <person name="Goeker M."/>
        </authorList>
    </citation>
    <scope>NUCLEOTIDE SEQUENCE [LARGE SCALE GENOMIC DNA]</scope>
    <source>
        <strain evidence="1 2">DSM 5900</strain>
    </source>
</reference>
<name>A0A3N1LH02_9PROT</name>
<dbReference type="Pfam" id="PF07302">
    <property type="entry name" value="AroM"/>
    <property type="match status" value="1"/>
</dbReference>
<dbReference type="RefSeq" id="WP_170216483.1">
    <property type="nucleotide sequence ID" value="NZ_AP019700.1"/>
</dbReference>
<sequence>MEERTLAAIVIGQSPRPDVAALLQAAVGPGTRVRLVGCMDGLSRDEMAAVPPVDDGDTLFTKLPDGSGAVLSKRLVTTRAQALVDGFAAEAGVGATLMCCTGAFPGLKPAGVVIFPSALLSGLADGLLPAGRLGLLVPLPAQTGALAAKWERPGLEVVAEALLPLADDAEAMAAGDRMAAHRPDLVVMDCISYTPAHRAAVRRRLSCPVLLGITTTAAILREMFL</sequence>